<dbReference type="Pfam" id="PF13602">
    <property type="entry name" value="ADH_zinc_N_2"/>
    <property type="match status" value="1"/>
</dbReference>
<dbReference type="InterPro" id="IPR016036">
    <property type="entry name" value="Malonyl_transacylase_ACP-bd"/>
</dbReference>
<dbReference type="Pfam" id="PF14765">
    <property type="entry name" value="PS-DH"/>
    <property type="match status" value="1"/>
</dbReference>
<feature type="region of interest" description="N-terminal hotdog fold" evidence="6">
    <location>
        <begin position="931"/>
        <end position="1066"/>
    </location>
</feature>
<dbReference type="InterPro" id="IPR016035">
    <property type="entry name" value="Acyl_Trfase/lysoPLipase"/>
</dbReference>
<dbReference type="GO" id="GO:0004312">
    <property type="term" value="F:fatty acid synthase activity"/>
    <property type="evidence" value="ECO:0007669"/>
    <property type="project" value="TreeGrafter"/>
</dbReference>
<dbReference type="GO" id="GO:0031177">
    <property type="term" value="F:phosphopantetheine binding"/>
    <property type="evidence" value="ECO:0007669"/>
    <property type="project" value="InterPro"/>
</dbReference>
<dbReference type="InterPro" id="IPR013968">
    <property type="entry name" value="PKS_KR"/>
</dbReference>
<dbReference type="Gene3D" id="3.40.50.720">
    <property type="entry name" value="NAD(P)-binding Rossmann-like Domain"/>
    <property type="match status" value="3"/>
</dbReference>
<dbReference type="InterPro" id="IPR057326">
    <property type="entry name" value="KR_dom"/>
</dbReference>
<evidence type="ECO:0000256" key="6">
    <source>
        <dbReference type="PROSITE-ProRule" id="PRU01363"/>
    </source>
</evidence>
<reference evidence="10 11" key="1">
    <citation type="submission" date="2018-10" db="EMBL/GenBank/DDBJ databases">
        <title>Paraburkholderia sp. 7MK8-2, isolated from soil.</title>
        <authorList>
            <person name="Gao Z.-H."/>
            <person name="Qiu L.-H."/>
        </authorList>
    </citation>
    <scope>NUCLEOTIDE SEQUENCE [LARGE SCALE GENOMIC DNA]</scope>
    <source>
        <strain evidence="10 11">7MK8-2</strain>
    </source>
</reference>
<dbReference type="EMBL" id="RBZV01000010">
    <property type="protein sequence ID" value="RKP45285.1"/>
    <property type="molecule type" value="Genomic_DNA"/>
</dbReference>
<evidence type="ECO:0000256" key="4">
    <source>
        <dbReference type="ARBA" id="ARBA00023268"/>
    </source>
</evidence>
<dbReference type="SMART" id="SM01294">
    <property type="entry name" value="PKS_PP_betabranch"/>
    <property type="match status" value="1"/>
</dbReference>
<keyword evidence="11" id="KW-1185">Reference proteome</keyword>
<evidence type="ECO:0000256" key="5">
    <source>
        <dbReference type="ARBA" id="ARBA00054155"/>
    </source>
</evidence>
<evidence type="ECO:0000256" key="3">
    <source>
        <dbReference type="ARBA" id="ARBA00022679"/>
    </source>
</evidence>
<feature type="domain" description="PKS/mFAS DH" evidence="9">
    <location>
        <begin position="931"/>
        <end position="1228"/>
    </location>
</feature>
<dbReference type="Pfam" id="PF00109">
    <property type="entry name" value="ketoacyl-synt"/>
    <property type="match status" value="1"/>
</dbReference>
<dbReference type="Gene3D" id="3.30.70.3290">
    <property type="match status" value="1"/>
</dbReference>
<keyword evidence="2" id="KW-0597">Phosphoprotein</keyword>
<dbReference type="InterPro" id="IPR020841">
    <property type="entry name" value="PKS_Beta-ketoAc_synthase_dom"/>
</dbReference>
<dbReference type="CDD" id="cd08955">
    <property type="entry name" value="KR_2_FAS_SDR_x"/>
    <property type="match status" value="1"/>
</dbReference>
<gene>
    <name evidence="10" type="ORF">D7S89_20915</name>
</gene>
<evidence type="ECO:0000259" key="8">
    <source>
        <dbReference type="PROSITE" id="PS52004"/>
    </source>
</evidence>
<dbReference type="InterPro" id="IPR000073">
    <property type="entry name" value="AB_hydrolase_1"/>
</dbReference>
<keyword evidence="3" id="KW-0808">Transferase</keyword>
<dbReference type="PROSITE" id="PS52004">
    <property type="entry name" value="KS3_2"/>
    <property type="match status" value="1"/>
</dbReference>
<dbReference type="InterPro" id="IPR014043">
    <property type="entry name" value="Acyl_transferase_dom"/>
</dbReference>
<dbReference type="InterPro" id="IPR049900">
    <property type="entry name" value="PKS_mFAS_DH"/>
</dbReference>
<protein>
    <submittedName>
        <fullName evidence="10">SDR family NAD(P)-dependent oxidoreductase</fullName>
    </submittedName>
</protein>
<dbReference type="PROSITE" id="PS50075">
    <property type="entry name" value="CARRIER"/>
    <property type="match status" value="1"/>
</dbReference>
<dbReference type="SMART" id="SM00822">
    <property type="entry name" value="PKS_KR"/>
    <property type="match status" value="1"/>
</dbReference>
<dbReference type="FunFam" id="3.40.366.10:FF:000002">
    <property type="entry name" value="Probable polyketide synthase 2"/>
    <property type="match status" value="1"/>
</dbReference>
<dbReference type="SUPFAM" id="SSF47336">
    <property type="entry name" value="ACP-like"/>
    <property type="match status" value="1"/>
</dbReference>
<dbReference type="Gene3D" id="3.40.47.10">
    <property type="match status" value="1"/>
</dbReference>
<dbReference type="SUPFAM" id="SSF53474">
    <property type="entry name" value="alpha/beta-Hydrolases"/>
    <property type="match status" value="1"/>
</dbReference>
<dbReference type="OrthoDB" id="9778690at2"/>
<dbReference type="PANTHER" id="PTHR43775:SF37">
    <property type="entry name" value="SI:DKEY-61P9.11"/>
    <property type="match status" value="1"/>
</dbReference>
<feature type="active site" description="Proton acceptor; for dehydratase activity" evidence="6">
    <location>
        <position position="965"/>
    </location>
</feature>
<dbReference type="SUPFAM" id="SSF55048">
    <property type="entry name" value="Probable ACP-binding domain of malonyl-CoA ACP transacylase"/>
    <property type="match status" value="1"/>
</dbReference>
<dbReference type="InterPro" id="IPR049552">
    <property type="entry name" value="PKS_DH_N"/>
</dbReference>
<dbReference type="InterPro" id="IPR016039">
    <property type="entry name" value="Thiolase-like"/>
</dbReference>
<dbReference type="SMART" id="SM00827">
    <property type="entry name" value="PKS_AT"/>
    <property type="match status" value="1"/>
</dbReference>
<name>A0A494X3L0_9BURK</name>
<dbReference type="InterPro" id="IPR001227">
    <property type="entry name" value="Ac_transferase_dom_sf"/>
</dbReference>
<dbReference type="GO" id="GO:0016491">
    <property type="term" value="F:oxidoreductase activity"/>
    <property type="evidence" value="ECO:0007669"/>
    <property type="project" value="InterPro"/>
</dbReference>
<evidence type="ECO:0000256" key="1">
    <source>
        <dbReference type="ARBA" id="ARBA00022450"/>
    </source>
</evidence>
<dbReference type="PROSITE" id="PS00606">
    <property type="entry name" value="KS3_1"/>
    <property type="match status" value="1"/>
</dbReference>
<dbReference type="PROSITE" id="PS52019">
    <property type="entry name" value="PKS_MFAS_DH"/>
    <property type="match status" value="1"/>
</dbReference>
<dbReference type="Gene3D" id="3.40.366.10">
    <property type="entry name" value="Malonyl-Coenzyme A Acyl Carrier Protein, domain 2"/>
    <property type="match status" value="1"/>
</dbReference>
<dbReference type="SMART" id="SM00825">
    <property type="entry name" value="PKS_KS"/>
    <property type="match status" value="1"/>
</dbReference>
<dbReference type="GO" id="GO:0006633">
    <property type="term" value="P:fatty acid biosynthetic process"/>
    <property type="evidence" value="ECO:0007669"/>
    <property type="project" value="InterPro"/>
</dbReference>
<dbReference type="PANTHER" id="PTHR43775">
    <property type="entry name" value="FATTY ACID SYNTHASE"/>
    <property type="match status" value="1"/>
</dbReference>
<dbReference type="InterPro" id="IPR014031">
    <property type="entry name" value="Ketoacyl_synth_C"/>
</dbReference>
<dbReference type="InterPro" id="IPR018201">
    <property type="entry name" value="Ketoacyl_synth_AS"/>
</dbReference>
<dbReference type="InterPro" id="IPR042104">
    <property type="entry name" value="PKS_dehydratase_sf"/>
</dbReference>
<feature type="domain" description="Ketosynthase family 3 (KS3)" evidence="8">
    <location>
        <begin position="30"/>
        <end position="452"/>
    </location>
</feature>
<dbReference type="InterPro" id="IPR020806">
    <property type="entry name" value="PKS_PP-bd"/>
</dbReference>
<comment type="function">
    <text evidence="5">Involved in production of the polyketide antibiotic thailandamide.</text>
</comment>
<dbReference type="InterPro" id="IPR014030">
    <property type="entry name" value="Ketoacyl_synth_N"/>
</dbReference>
<dbReference type="Pfam" id="PF00698">
    <property type="entry name" value="Acyl_transf_1"/>
    <property type="match status" value="1"/>
</dbReference>
<dbReference type="CDD" id="cd05195">
    <property type="entry name" value="enoyl_red"/>
    <property type="match status" value="1"/>
</dbReference>
<dbReference type="SUPFAM" id="SSF50129">
    <property type="entry name" value="GroES-like"/>
    <property type="match status" value="1"/>
</dbReference>
<dbReference type="Gene3D" id="3.40.50.1820">
    <property type="entry name" value="alpha/beta hydrolase"/>
    <property type="match status" value="1"/>
</dbReference>
<dbReference type="InterPro" id="IPR013154">
    <property type="entry name" value="ADH-like_N"/>
</dbReference>
<dbReference type="Proteomes" id="UP000280434">
    <property type="component" value="Unassembled WGS sequence"/>
</dbReference>
<feature type="domain" description="Carrier" evidence="7">
    <location>
        <begin position="2093"/>
        <end position="2168"/>
    </location>
</feature>
<dbReference type="InterPro" id="IPR050091">
    <property type="entry name" value="PKS_NRPS_Biosynth_Enz"/>
</dbReference>
<accession>A0A494X3L0</accession>
<dbReference type="InterPro" id="IPR036291">
    <property type="entry name" value="NAD(P)-bd_dom_sf"/>
</dbReference>
<evidence type="ECO:0000259" key="9">
    <source>
        <dbReference type="PROSITE" id="PS52019"/>
    </source>
</evidence>
<dbReference type="SMART" id="SM00829">
    <property type="entry name" value="PKS_ER"/>
    <property type="match status" value="1"/>
</dbReference>
<dbReference type="Gene3D" id="3.90.180.10">
    <property type="entry name" value="Medium-chain alcohol dehydrogenases, catalytic domain"/>
    <property type="match status" value="1"/>
</dbReference>
<dbReference type="SMART" id="SM00826">
    <property type="entry name" value="PKS_DH"/>
    <property type="match status" value="1"/>
</dbReference>
<dbReference type="Pfam" id="PF00550">
    <property type="entry name" value="PP-binding"/>
    <property type="match status" value="1"/>
</dbReference>
<dbReference type="SUPFAM" id="SSF53901">
    <property type="entry name" value="Thiolase-like"/>
    <property type="match status" value="1"/>
</dbReference>
<dbReference type="InterPro" id="IPR049551">
    <property type="entry name" value="PKS_DH_C"/>
</dbReference>
<dbReference type="InterPro" id="IPR020807">
    <property type="entry name" value="PKS_DH"/>
</dbReference>
<dbReference type="SUPFAM" id="SSF51735">
    <property type="entry name" value="NAD(P)-binding Rossmann-fold domains"/>
    <property type="match status" value="3"/>
</dbReference>
<feature type="region of interest" description="C-terminal hotdog fold" evidence="6">
    <location>
        <begin position="1080"/>
        <end position="1228"/>
    </location>
</feature>
<sequence length="2491" mass="263786">MTSNPNDLIRAFKVIEQLEGELDALKRAQIEPIAIVGMACRFPGADGLDAYWSLLSEGRDAVTEVPPERWDIDALYSPDADAPGKLTTRRGGFIDGVDRFDAAFFNISPREATLMDPQQRLALEMAWAALEHAGIAPDALEGSDTGVFAGVSFSDYSRLAAANIDNLNAYWGTGNVPSVVAGRIAYTLGLQGPCLSIDTACSSALVAVHEAVESLRRRECHAALAVSTNLLLAPEATIAFSKARMMSPDGRCQSFDERANGYVRSEGAAALVLKTLSQARADDDRIHAVIRGSAINQDGASSGLTVPNGPAQTALIRRAIANAGLRPQDIGYIEAHGTGTALGDPIEVGALGEVFGSSHSHAQPLYLGSVKSLIGHLEITAGMAGLIKLVLALQHALIPGYPQLGKLNPHVPWQRLPFEIARAATPWPVERRIGGVSSFGFSGTNAHVIVEAAANVDVDVIVDANTNAARQPAYLLCLSARSEAALLTVAKRYAAHLSSDVANADAAADAVCHVAATGRAHLPYRIALVGTDTAEFASALAHVDADTFTQRGGVCPPDAPMLAFSFSGQGAQYPGMGQALYALHPVFREAIDRCEAAFASELDVPLRELMWHSEANRLAQTRYTQPVLFAFEYALAQLWRSWGVQPSFVVGHSIGEFAAACLAGVFSVEDGARLVAARGRLMQALPPGGAMAALTAPRELVVPLVAADAERVSIAAFNSPTQTVVSGHADAVQAIARQLRETHDIAEPMLLDVSHAFHSPLMRPMLDAFRRVAESVSYAPAQLGFVSTVTGTLALERVSTADYWVEHILAPVDFMSGIADLASRGVTVALEVGPGSTLSALARASLPPGTMRTLASVRRGADDWRELLAALSQLYVAGAAIDWNRAGRIDQPRPARAVLPGYPFERRRYWLPETGSGAVVAHAVPSAHAIHPLLGAPLPAAALGPGDALFQASLSARHPAWLRDHRVYGKVVVPGAAYVDMALTAASTLDPTSTPALVNLSIQAALAITAERPTIVQTLVAQRGENGARTVEILSQPPNTDVSVSASSTEWRRHVSAQIDLSAASMHERVDLDALRARFVQAGEPLEIDAFYTGYAALGLGYGPAFRSVCAVSRIASSGESLAQVAVEAAGAAEHVVHPALLDGCFQAVGAIFSDLDQDAAYLPVAIERVQVHAPLPATAWSHAVLRESAQPSRARVTVDLRLLDDGGRVLASVDGLQAVPVDRRALSLATADWKDKLYARNWVAQPRRAAGSSAQIGEGGWLVVADRGGLAQALMAMLQARGQHVVLVPADEAENMTRTDWTQTLATQLAPLRARGLPLHGVVHMASVDVSDPDDSQTSAQPPALAEAEARLCGGALALVQALAGSADARPPRLWFVTAGAQAVDEQGPANVVQALLWGFSRSVAIEHPALECTTIDLAPHEPHLPAEFVDELVAPEAEPQLAYRQGRRHVARLAAMKSFKRQRELVPPAGAFRLRAADYGGFDQLTLVGVERTAPAAQEVEIEVHAAAVNFKDVLFCLGMLRSFSERHGILKALDQPLGFECAGRVVRVGSAVTDLAVGDEVIAMALSAMASHVTVERRLVHRKPAALSFEAAASVPTVFMTAVYSLERLAHLRPGERVLIHACAGGVGQAALQVAQRAGAIVYGTASPSKWPVLKRQGVAHVMHSRHLDFADELMRVTEGRGVDVVINSLSGDFIEKSADALAPGGRFIEIGKIGIWSAERMAAYRPDIVYRSFDLGELDETGGGLQADLLGDVVRRFDTGELVPLPTRTFPITEADAAFRYLAQANNVGKVVLGVHGNRDRSVAQRAVRADRSYLVTGGLGALGRAVARRLVNEGARHLVLASRSGHDDELARAAEAELAPAQVHVWPLDVADSASVITTIERIGRELPPLGGIVHAAGLLDDATVANQSWEQFSRVLAPKVAGAWHLHRATHAIKLDFFVLFSSIASVFGAPGQANYAAANAFLDALAQQRRARGLTATSVNWGPWDTGGMAERTRAANEARFAAFGLERMTAADNLDVLGCLLGSDVAQTIVADVAWERFVRSLTHPSATALYTLVQGRAKTGSRATAQQGALRKRLGSAAPDARAALLTDALRSLVANVVGLASAETVDVSAPLRTLGIDSLMAVELKNKVEQALACALNPTLLIDHPSIAALVAHLIDTIASDAPASAPLALSPSPSSSTSNDTAAPATANALAGMQETMLELGERRLAVCLWTRHAQAPLAICVHGMLDQAATWAGVAGRLSEQGIAVLAPDLRSHGRSSHHPSHATLTVLDLLVDLTEVIAHEAPRRSIVLIGHSTGAVVSALYAALHPEYVAHLVTVEPIAPTLRDARDPLERLSVDLRYLTDAPAHPVYPDLPTAASMLSINHPKLPHDTALALACRITHGVPGGLGWIWDARLRNQFGVDLSFGHEEYLAILRTLTVPSTRIYGATSQFAGTTALLSPEVALPHSQTVSLDGGHNLHTDAPAELAQQIAAVFSTVTEG</sequence>
<dbReference type="FunFam" id="3.40.50.720:FF:000209">
    <property type="entry name" value="Polyketide synthase Pks12"/>
    <property type="match status" value="1"/>
</dbReference>
<dbReference type="GO" id="GO:0004315">
    <property type="term" value="F:3-oxoacyl-[acyl-carrier-protein] synthase activity"/>
    <property type="evidence" value="ECO:0007669"/>
    <property type="project" value="InterPro"/>
</dbReference>
<evidence type="ECO:0000259" key="7">
    <source>
        <dbReference type="PROSITE" id="PS50075"/>
    </source>
</evidence>
<proteinExistence type="predicted"/>
<evidence type="ECO:0000313" key="10">
    <source>
        <dbReference type="EMBL" id="RKP45285.1"/>
    </source>
</evidence>
<dbReference type="InterPro" id="IPR009081">
    <property type="entry name" value="PP-bd_ACP"/>
</dbReference>
<dbReference type="InterPro" id="IPR029058">
    <property type="entry name" value="AB_hydrolase_fold"/>
</dbReference>
<dbReference type="Pfam" id="PF08659">
    <property type="entry name" value="KR"/>
    <property type="match status" value="1"/>
</dbReference>
<evidence type="ECO:0000256" key="2">
    <source>
        <dbReference type="ARBA" id="ARBA00022553"/>
    </source>
</evidence>
<dbReference type="CDD" id="cd00833">
    <property type="entry name" value="PKS"/>
    <property type="match status" value="1"/>
</dbReference>
<feature type="active site" description="Proton donor; for dehydratase activity" evidence="6">
    <location>
        <position position="1143"/>
    </location>
</feature>
<evidence type="ECO:0000313" key="11">
    <source>
        <dbReference type="Proteomes" id="UP000280434"/>
    </source>
</evidence>
<dbReference type="Pfam" id="PF02801">
    <property type="entry name" value="Ketoacyl-synt_C"/>
    <property type="match status" value="1"/>
</dbReference>
<comment type="caution">
    <text evidence="10">The sequence shown here is derived from an EMBL/GenBank/DDBJ whole genome shotgun (WGS) entry which is preliminary data.</text>
</comment>
<dbReference type="SMART" id="SM00823">
    <property type="entry name" value="PKS_PP"/>
    <property type="match status" value="1"/>
</dbReference>
<organism evidence="10 11">
    <name type="scientific">Trinickia fusca</name>
    <dbReference type="NCBI Taxonomy" id="2419777"/>
    <lineage>
        <taxon>Bacteria</taxon>
        <taxon>Pseudomonadati</taxon>
        <taxon>Pseudomonadota</taxon>
        <taxon>Betaproteobacteria</taxon>
        <taxon>Burkholderiales</taxon>
        <taxon>Burkholderiaceae</taxon>
        <taxon>Trinickia</taxon>
    </lineage>
</organism>
<dbReference type="InterPro" id="IPR036736">
    <property type="entry name" value="ACP-like_sf"/>
</dbReference>
<dbReference type="InterPro" id="IPR020843">
    <property type="entry name" value="ER"/>
</dbReference>
<dbReference type="RefSeq" id="WP_121280692.1">
    <property type="nucleotide sequence ID" value="NZ_RBZV01000010.1"/>
</dbReference>
<dbReference type="Pfam" id="PF21089">
    <property type="entry name" value="PKS_DH_N"/>
    <property type="match status" value="1"/>
</dbReference>
<dbReference type="Pfam" id="PF00561">
    <property type="entry name" value="Abhydrolase_1"/>
    <property type="match status" value="1"/>
</dbReference>
<keyword evidence="4" id="KW-0511">Multifunctional enzyme</keyword>
<dbReference type="Gene3D" id="3.10.129.110">
    <property type="entry name" value="Polyketide synthase dehydratase"/>
    <property type="match status" value="1"/>
</dbReference>
<keyword evidence="1" id="KW-0596">Phosphopantetheine</keyword>
<dbReference type="FunFam" id="3.40.47.10:FF:000019">
    <property type="entry name" value="Polyketide synthase type I"/>
    <property type="match status" value="1"/>
</dbReference>
<dbReference type="Pfam" id="PF22621">
    <property type="entry name" value="CurL-like_PKS_C"/>
    <property type="match status" value="1"/>
</dbReference>
<dbReference type="InterPro" id="IPR011032">
    <property type="entry name" value="GroES-like_sf"/>
</dbReference>
<dbReference type="SUPFAM" id="SSF52151">
    <property type="entry name" value="FabD/lysophospholipase-like"/>
    <property type="match status" value="1"/>
</dbReference>
<dbReference type="Pfam" id="PF08240">
    <property type="entry name" value="ADH_N"/>
    <property type="match status" value="1"/>
</dbReference>